<dbReference type="HOGENOM" id="CLU_025996_25_0_6"/>
<dbReference type="GO" id="GO:0016758">
    <property type="term" value="F:hexosyltransferase activity"/>
    <property type="evidence" value="ECO:0007669"/>
    <property type="project" value="UniProtKB-ARBA"/>
</dbReference>
<name>C4K3K5_HAMD5</name>
<dbReference type="PANTHER" id="PTHR22916">
    <property type="entry name" value="GLYCOSYLTRANSFERASE"/>
    <property type="match status" value="1"/>
</dbReference>
<proteinExistence type="predicted"/>
<dbReference type="SUPFAM" id="SSF53448">
    <property type="entry name" value="Nucleotide-diphospho-sugar transferases"/>
    <property type="match status" value="1"/>
</dbReference>
<accession>C4K3K5</accession>
<keyword evidence="2" id="KW-0808">Transferase</keyword>
<evidence type="ECO:0000256" key="1">
    <source>
        <dbReference type="ARBA" id="ARBA00022676"/>
    </source>
</evidence>
<dbReference type="GeneID" id="66260296"/>
<keyword evidence="1" id="KW-0328">Glycosyltransferase</keyword>
<dbReference type="AlphaFoldDB" id="C4K3K5"/>
<dbReference type="Pfam" id="PF00535">
    <property type="entry name" value="Glycos_transf_2"/>
    <property type="match status" value="1"/>
</dbReference>
<dbReference type="CDD" id="cd00761">
    <property type="entry name" value="Glyco_tranf_GTA_type"/>
    <property type="match status" value="1"/>
</dbReference>
<evidence type="ECO:0000256" key="2">
    <source>
        <dbReference type="ARBA" id="ARBA00022679"/>
    </source>
</evidence>
<protein>
    <submittedName>
        <fullName evidence="4">Glycosyltransferase group 2</fullName>
    </submittedName>
</protein>
<dbReference type="KEGG" id="hde:HDEF_0392"/>
<gene>
    <name evidence="4" type="ordered locus">HDEF_0392</name>
</gene>
<keyword evidence="5" id="KW-1185">Reference proteome</keyword>
<evidence type="ECO:0000313" key="4">
    <source>
        <dbReference type="EMBL" id="ACQ67148.1"/>
    </source>
</evidence>
<dbReference type="eggNOG" id="COG0463">
    <property type="taxonomic scope" value="Bacteria"/>
</dbReference>
<dbReference type="EMBL" id="CP001277">
    <property type="protein sequence ID" value="ACQ67148.1"/>
    <property type="molecule type" value="Genomic_DNA"/>
</dbReference>
<feature type="domain" description="Glycosyltransferase 2-like" evidence="3">
    <location>
        <begin position="7"/>
        <end position="135"/>
    </location>
</feature>
<dbReference type="InterPro" id="IPR001173">
    <property type="entry name" value="Glyco_trans_2-like"/>
</dbReference>
<dbReference type="InterPro" id="IPR029044">
    <property type="entry name" value="Nucleotide-diphossugar_trans"/>
</dbReference>
<dbReference type="Gene3D" id="3.90.550.10">
    <property type="entry name" value="Spore Coat Polysaccharide Biosynthesis Protein SpsA, Chain A"/>
    <property type="match status" value="1"/>
</dbReference>
<sequence>MNSIDLSVIIPVFNAENDLMELFESLKNQKNLFYEVIAINDGSTDQSQIILEKIAQIDKRWVLISQPHRGVSVARNQGIARARGRWIAFTDSDDWLAPQAFETWVQQAEKGDLDCLVGNGFRFKLNPQKPTETLLYRQPWGKILTGREWIIQSVHKNEWPHYVFLQLVKRAFLIKNQLRFIPNMLHEDILWTTELAEVAQRMGFCAEPLYGYRINPESITQSTSIERLAHRAISYLNIIEKLLNKAEAVKQDKAFHQALLKQAHRETRHFLGLMRKKLPPSQLRTQLAKKFTSLGLRTAVFKGICHPDEFWHALRINFLWHIMRSGIAAFLDKHQANSVLFTRPDA</sequence>
<evidence type="ECO:0000313" key="5">
    <source>
        <dbReference type="Proteomes" id="UP000002334"/>
    </source>
</evidence>
<evidence type="ECO:0000259" key="3">
    <source>
        <dbReference type="Pfam" id="PF00535"/>
    </source>
</evidence>
<dbReference type="PANTHER" id="PTHR22916:SF51">
    <property type="entry name" value="GLYCOSYLTRANSFERASE EPSH-RELATED"/>
    <property type="match status" value="1"/>
</dbReference>
<dbReference type="RefSeq" id="WP_012738108.1">
    <property type="nucleotide sequence ID" value="NC_012751.1"/>
</dbReference>
<reference evidence="4 5" key="1">
    <citation type="journal article" date="2009" name="Proc. Natl. Acad. Sci. U.S.A.">
        <title>Hamiltonella defensa, genome evolution of protective bacterial endosymbiont from pathogenic ancestors.</title>
        <authorList>
            <person name="Degnan P.H."/>
            <person name="Yu Y."/>
            <person name="Sisneros N."/>
            <person name="Wing R.A."/>
            <person name="Moran N.A."/>
        </authorList>
    </citation>
    <scope>NUCLEOTIDE SEQUENCE [LARGE SCALE GENOMIC DNA]</scope>
    <source>
        <strain evidence="5">5AT</strain>
    </source>
</reference>
<dbReference type="Proteomes" id="UP000002334">
    <property type="component" value="Chromosome"/>
</dbReference>
<dbReference type="STRING" id="572265.HDEF_0392"/>
<organism evidence="4 5">
    <name type="scientific">Hamiltonella defensa subsp. Acyrthosiphon pisum (strain 5AT)</name>
    <dbReference type="NCBI Taxonomy" id="572265"/>
    <lineage>
        <taxon>Bacteria</taxon>
        <taxon>Pseudomonadati</taxon>
        <taxon>Pseudomonadota</taxon>
        <taxon>Gammaproteobacteria</taxon>
        <taxon>Enterobacterales</taxon>
        <taxon>Enterobacteriaceae</taxon>
        <taxon>aphid secondary symbionts</taxon>
        <taxon>Candidatus Williamhamiltonella</taxon>
    </lineage>
</organism>
<dbReference type="CAZy" id="GT2">
    <property type="family name" value="Glycosyltransferase Family 2"/>
</dbReference>